<dbReference type="OrthoDB" id="9775724at2"/>
<dbReference type="AlphaFoldDB" id="A0A0F5LEM3"/>
<accession>A0A0F5LEM3</accession>
<dbReference type="Proteomes" id="UP000184533">
    <property type="component" value="Unassembled WGS sequence"/>
</dbReference>
<sequence length="255" mass="27386">MDSFINALTRAQDAARPAPQVVHPLSARPHLNLVQEPRMLVPTALKSNRIVSYDGTDKMTRAFDVLRNTCLKEADPDATESAIIAVTAPTVHCGTSTTAANLAFSIARMRKGEVVLVDLAPSGSGLRSLLGLDLRNSPAPQPSDAFQKLEVGGVTVRLTSLLPAIEGKAGAELRNAFMEWANTVRRDLGPVTIILDLPPLLSDDRAVSLVSEIDIVLLLLAVGESTMADLDNCRSYLHGARSVQLVLNKARSYDL</sequence>
<evidence type="ECO:0000313" key="3">
    <source>
        <dbReference type="Proteomes" id="UP000033608"/>
    </source>
</evidence>
<reference evidence="2 4" key="2">
    <citation type="submission" date="2016-11" db="EMBL/GenBank/DDBJ databases">
        <authorList>
            <person name="Jaros S."/>
            <person name="Januszkiewicz K."/>
            <person name="Wedrychowicz H."/>
        </authorList>
    </citation>
    <scope>NUCLEOTIDE SEQUENCE [LARGE SCALE GENOMIC DNA]</scope>
    <source>
        <strain evidence="2 4">DSM 17137</strain>
    </source>
</reference>
<dbReference type="RefSeq" id="WP_046136403.1">
    <property type="nucleotide sequence ID" value="NZ_FQVC01000001.1"/>
</dbReference>
<reference evidence="1 3" key="1">
    <citation type="submission" date="2015-03" db="EMBL/GenBank/DDBJ databases">
        <authorList>
            <person name="Hassan Y.I."/>
            <person name="Lepp D."/>
            <person name="Zhou T."/>
        </authorList>
    </citation>
    <scope>NUCLEOTIDE SEQUENCE [LARGE SCALE GENOMIC DNA]</scope>
    <source>
        <strain evidence="1 3">DSM 17137</strain>
    </source>
</reference>
<dbReference type="Proteomes" id="UP000033608">
    <property type="component" value="Unassembled WGS sequence"/>
</dbReference>
<proteinExistence type="predicted"/>
<organism evidence="1 3">
    <name type="scientific">Devosia limi DSM 17137</name>
    <dbReference type="NCBI Taxonomy" id="1121477"/>
    <lineage>
        <taxon>Bacteria</taxon>
        <taxon>Pseudomonadati</taxon>
        <taxon>Pseudomonadota</taxon>
        <taxon>Alphaproteobacteria</taxon>
        <taxon>Hyphomicrobiales</taxon>
        <taxon>Devosiaceae</taxon>
        <taxon>Devosia</taxon>
    </lineage>
</organism>
<keyword evidence="3" id="KW-1185">Reference proteome</keyword>
<evidence type="ECO:0000313" key="2">
    <source>
        <dbReference type="EMBL" id="SHE49814.1"/>
    </source>
</evidence>
<dbReference type="EMBL" id="LAJF01000101">
    <property type="protein sequence ID" value="KKB80644.1"/>
    <property type="molecule type" value="Genomic_DNA"/>
</dbReference>
<dbReference type="EMBL" id="FQVC01000001">
    <property type="protein sequence ID" value="SHE49814.1"/>
    <property type="molecule type" value="Genomic_DNA"/>
</dbReference>
<evidence type="ECO:0000313" key="4">
    <source>
        <dbReference type="Proteomes" id="UP000184533"/>
    </source>
</evidence>
<protein>
    <submittedName>
        <fullName evidence="2">Chromosome partitioning ATPase, Mrp family, contains Fe-S cluster</fullName>
    </submittedName>
</protein>
<dbReference type="STRING" id="1121477.SAMN02745223_00554"/>
<dbReference type="Gene3D" id="3.40.50.300">
    <property type="entry name" value="P-loop containing nucleotide triphosphate hydrolases"/>
    <property type="match status" value="1"/>
</dbReference>
<dbReference type="InterPro" id="IPR027417">
    <property type="entry name" value="P-loop_NTPase"/>
</dbReference>
<name>A0A0F5LEM3_9HYPH</name>
<gene>
    <name evidence="2" type="ORF">SAMN02745223_00554</name>
    <name evidence="1" type="ORF">VW29_16680</name>
</gene>
<evidence type="ECO:0000313" key="1">
    <source>
        <dbReference type="EMBL" id="KKB80644.1"/>
    </source>
</evidence>
<dbReference type="SUPFAM" id="SSF52540">
    <property type="entry name" value="P-loop containing nucleoside triphosphate hydrolases"/>
    <property type="match status" value="1"/>
</dbReference>
<dbReference type="PATRIC" id="fig|1121477.3.peg.81"/>